<comment type="function">
    <text evidence="2">Antitoxin component of a type II toxin-antitoxin (TA) system.</text>
</comment>
<dbReference type="SUPFAM" id="SSF143120">
    <property type="entry name" value="YefM-like"/>
    <property type="match status" value="1"/>
</dbReference>
<accession>A0ABS9WEC1</accession>
<name>A0ABS9WEC1_9ACTN</name>
<evidence type="ECO:0000313" key="3">
    <source>
        <dbReference type="EMBL" id="MCI2241212.1"/>
    </source>
</evidence>
<evidence type="ECO:0000256" key="1">
    <source>
        <dbReference type="ARBA" id="ARBA00009981"/>
    </source>
</evidence>
<dbReference type="RefSeq" id="WP_242163146.1">
    <property type="nucleotide sequence ID" value="NZ_JAJMLW010000001.1"/>
</dbReference>
<dbReference type="InterPro" id="IPR036165">
    <property type="entry name" value="YefM-like_sf"/>
</dbReference>
<keyword evidence="4" id="KW-1185">Reference proteome</keyword>
<evidence type="ECO:0000256" key="2">
    <source>
        <dbReference type="RuleBase" id="RU362080"/>
    </source>
</evidence>
<organism evidence="3 4">
    <name type="scientific">Adlercreutzia faecimuris</name>
    <dbReference type="NCBI Taxonomy" id="2897341"/>
    <lineage>
        <taxon>Bacteria</taxon>
        <taxon>Bacillati</taxon>
        <taxon>Actinomycetota</taxon>
        <taxon>Coriobacteriia</taxon>
        <taxon>Eggerthellales</taxon>
        <taxon>Eggerthellaceae</taxon>
        <taxon>Adlercreutzia</taxon>
    </lineage>
</organism>
<dbReference type="Gene3D" id="3.40.1620.10">
    <property type="entry name" value="YefM-like domain"/>
    <property type="match status" value="1"/>
</dbReference>
<sequence length="92" mass="10807">MPIIRTASDLQRNISEIYELVENSPEPVYITRNGRADLVIMDARAYEVHERLRREVYDYEKALKERLMAAYEEAQAGKVTPLHDIRREMGLE</sequence>
<dbReference type="Proteomes" id="UP001430755">
    <property type="component" value="Unassembled WGS sequence"/>
</dbReference>
<dbReference type="Pfam" id="PF02604">
    <property type="entry name" value="PhdYeFM_antitox"/>
    <property type="match status" value="1"/>
</dbReference>
<comment type="similarity">
    <text evidence="1 2">Belongs to the phD/YefM antitoxin family.</text>
</comment>
<dbReference type="EMBL" id="JAJMLW010000001">
    <property type="protein sequence ID" value="MCI2241212.1"/>
    <property type="molecule type" value="Genomic_DNA"/>
</dbReference>
<dbReference type="NCBIfam" id="TIGR01552">
    <property type="entry name" value="phd_fam"/>
    <property type="match status" value="1"/>
</dbReference>
<comment type="caution">
    <text evidence="3">The sequence shown here is derived from an EMBL/GenBank/DDBJ whole genome shotgun (WGS) entry which is preliminary data.</text>
</comment>
<proteinExistence type="inferred from homology"/>
<evidence type="ECO:0000313" key="4">
    <source>
        <dbReference type="Proteomes" id="UP001430755"/>
    </source>
</evidence>
<dbReference type="InterPro" id="IPR006442">
    <property type="entry name" value="Antitoxin_Phd/YefM"/>
</dbReference>
<protein>
    <recommendedName>
        <fullName evidence="2">Antitoxin</fullName>
    </recommendedName>
</protein>
<reference evidence="3" key="1">
    <citation type="submission" date="2021-11" db="EMBL/GenBank/DDBJ databases">
        <title>A Novel Adlercreutzia Species, isolated from a Allomyrina dichotoma larva feces.</title>
        <authorList>
            <person name="Suh M.K."/>
        </authorList>
    </citation>
    <scope>NUCLEOTIDE SEQUENCE</scope>
    <source>
        <strain evidence="3">JBNU-10</strain>
    </source>
</reference>
<gene>
    <name evidence="3" type="ORF">LPT13_02450</name>
</gene>